<proteinExistence type="predicted"/>
<dbReference type="EMBL" id="JAYGIL010000005">
    <property type="protein sequence ID" value="MEA5402298.1"/>
    <property type="molecule type" value="Genomic_DNA"/>
</dbReference>
<reference evidence="2 3" key="1">
    <citation type="submission" date="2023-12" db="EMBL/GenBank/DDBJ databases">
        <title>Novel species of the genus Arcicella isolated from rivers.</title>
        <authorList>
            <person name="Lu H."/>
        </authorList>
    </citation>
    <scope>NUCLEOTIDE SEQUENCE [LARGE SCALE GENOMIC DNA]</scope>
    <source>
        <strain evidence="2 3">DC2W</strain>
    </source>
</reference>
<dbReference type="InterPro" id="IPR019861">
    <property type="entry name" value="PorP/SprF_Bacteroidetes"/>
</dbReference>
<evidence type="ECO:0000313" key="2">
    <source>
        <dbReference type="EMBL" id="MEA5402298.1"/>
    </source>
</evidence>
<dbReference type="RefSeq" id="WP_323326708.1">
    <property type="nucleotide sequence ID" value="NZ_JAYGIL010000005.1"/>
</dbReference>
<protein>
    <submittedName>
        <fullName evidence="2">Type IX secretion system membrane protein PorP/SprF</fullName>
    </submittedName>
</protein>
<comment type="caution">
    <text evidence="2">The sequence shown here is derived from an EMBL/GenBank/DDBJ whole genome shotgun (WGS) entry which is preliminary data.</text>
</comment>
<feature type="signal peptide" evidence="1">
    <location>
        <begin position="1"/>
        <end position="22"/>
    </location>
</feature>
<dbReference type="Pfam" id="PF11751">
    <property type="entry name" value="PorP_SprF"/>
    <property type="match status" value="1"/>
</dbReference>
<feature type="chain" id="PRO_5046354723" evidence="1">
    <location>
        <begin position="23"/>
        <end position="325"/>
    </location>
</feature>
<accession>A0ABU5S1E4</accession>
<dbReference type="NCBIfam" id="TIGR03519">
    <property type="entry name" value="T9SS_PorP_fam"/>
    <property type="match status" value="1"/>
</dbReference>
<evidence type="ECO:0000256" key="1">
    <source>
        <dbReference type="SAM" id="SignalP"/>
    </source>
</evidence>
<evidence type="ECO:0000313" key="3">
    <source>
        <dbReference type="Proteomes" id="UP001303899"/>
    </source>
</evidence>
<keyword evidence="1" id="KW-0732">Signal</keyword>
<gene>
    <name evidence="2" type="ORF">VB776_05205</name>
</gene>
<organism evidence="2 3">
    <name type="scientific">Arcicella gelida</name>
    <dbReference type="NCBI Taxonomy" id="2984195"/>
    <lineage>
        <taxon>Bacteria</taxon>
        <taxon>Pseudomonadati</taxon>
        <taxon>Bacteroidota</taxon>
        <taxon>Cytophagia</taxon>
        <taxon>Cytophagales</taxon>
        <taxon>Flectobacillaceae</taxon>
        <taxon>Arcicella</taxon>
    </lineage>
</organism>
<sequence>MRKNLQYFTLILLLLANCSVFAQQDAQLSQYMFNPLYINPATAGTDGVMRFQLHYRNQWTAYQTTYDGSGSLGTQVFTASMPLNGLHSGLGIQFVNDKTPSGSGYQNMLLSYAYQIGLRNGSILSIGVKGGFHTKTFDSRFRPGETGDPIVDAASKNINETKADLALGILYKAQDYQLGVSLNHVNTPNYSFGVTRDSDYRIKQVLNITASYDYYLNDEVKVTPTALWRSDFVTSALEGGAIFTYTEKYWLGGSYRLNDAGIIIAGLSMLKDNSLRLGYSLDLTTVGQTAKSPTSHEILISYALPAPKLFGGKKTPVRTPRFRHQ</sequence>
<dbReference type="Proteomes" id="UP001303899">
    <property type="component" value="Unassembled WGS sequence"/>
</dbReference>
<name>A0ABU5S1E4_9BACT</name>
<keyword evidence="3" id="KW-1185">Reference proteome</keyword>